<evidence type="ECO:0000256" key="1">
    <source>
        <dbReference type="SAM" id="Phobius"/>
    </source>
</evidence>
<keyword evidence="1" id="KW-0472">Membrane</keyword>
<dbReference type="Pfam" id="PF12040">
    <property type="entry name" value="DUF3526"/>
    <property type="match status" value="1"/>
</dbReference>
<feature type="transmembrane region" description="Helical" evidence="1">
    <location>
        <begin position="128"/>
        <end position="148"/>
    </location>
</feature>
<dbReference type="Proteomes" id="UP001303899">
    <property type="component" value="Unassembled WGS sequence"/>
</dbReference>
<keyword evidence="3" id="KW-1185">Reference proteome</keyword>
<dbReference type="EMBL" id="JAYGIL010000010">
    <property type="protein sequence ID" value="MEA5403303.1"/>
    <property type="molecule type" value="Genomic_DNA"/>
</dbReference>
<feature type="transmembrane region" description="Helical" evidence="1">
    <location>
        <begin position="238"/>
        <end position="255"/>
    </location>
</feature>
<keyword evidence="1" id="KW-0812">Transmembrane</keyword>
<dbReference type="PANTHER" id="PTHR43471">
    <property type="entry name" value="ABC TRANSPORTER PERMEASE"/>
    <property type="match status" value="1"/>
</dbReference>
<comment type="caution">
    <text evidence="2">The sequence shown here is derived from an EMBL/GenBank/DDBJ whole genome shotgun (WGS) entry which is preliminary data.</text>
</comment>
<feature type="transmembrane region" description="Helical" evidence="1">
    <location>
        <begin position="203"/>
        <end position="226"/>
    </location>
</feature>
<feature type="transmembrane region" description="Helical" evidence="1">
    <location>
        <begin position="17"/>
        <end position="37"/>
    </location>
</feature>
<feature type="transmembrane region" description="Helical" evidence="1">
    <location>
        <begin position="425"/>
        <end position="443"/>
    </location>
</feature>
<proteinExistence type="predicted"/>
<evidence type="ECO:0000313" key="2">
    <source>
        <dbReference type="EMBL" id="MEA5403303.1"/>
    </source>
</evidence>
<accession>A0ABU5S473</accession>
<dbReference type="RefSeq" id="WP_323328672.1">
    <property type="nucleotide sequence ID" value="NZ_JAYGIL010000010.1"/>
</dbReference>
<keyword evidence="1" id="KW-1133">Transmembrane helix</keyword>
<protein>
    <submittedName>
        <fullName evidence="2">DUF3526 domain-containing protein</fullName>
    </submittedName>
</protein>
<organism evidence="2 3">
    <name type="scientific">Arcicella gelida</name>
    <dbReference type="NCBI Taxonomy" id="2984195"/>
    <lineage>
        <taxon>Bacteria</taxon>
        <taxon>Pseudomonadati</taxon>
        <taxon>Bacteroidota</taxon>
        <taxon>Cytophagia</taxon>
        <taxon>Cytophagales</taxon>
        <taxon>Flectobacillaceae</taxon>
        <taxon>Arcicella</taxon>
    </lineage>
</organism>
<evidence type="ECO:0000313" key="3">
    <source>
        <dbReference type="Proteomes" id="UP001303899"/>
    </source>
</evidence>
<gene>
    <name evidence="2" type="ORF">VB776_10280</name>
</gene>
<dbReference type="InterPro" id="IPR021913">
    <property type="entry name" value="DUF3526"/>
</dbReference>
<name>A0ABU5S473_9BACT</name>
<reference evidence="2 3" key="1">
    <citation type="submission" date="2023-12" db="EMBL/GenBank/DDBJ databases">
        <title>Novel species of the genus Arcicella isolated from rivers.</title>
        <authorList>
            <person name="Lu H."/>
        </authorList>
    </citation>
    <scope>NUCLEOTIDE SEQUENCE [LARGE SCALE GENOMIC DNA]</scope>
    <source>
        <strain evidence="2 3">DC2W</strain>
    </source>
</reference>
<sequence>MIVLAFKNFIRSNSVKIGLSFLLIAGIVSLFVGKQFIEKQQQNITETAVYQKEYIARNVNYHKDEIGLLLYYLKFAFVNETLPINGLSIGQRDVNSSIQSLTIRGLEAQKYDADLNNPTNLLLGNIDFSFVLIFLFPLIIIAFTYNIISEEKESGTWRIVAIQSKNLFLYILQLFFIRFIAVIAVLLFILFLSVFFLKIPLESIFFSFVGISILYILFWFGICFWVASLQKNSNANAVILLSIWIVLIIILPASLNNYLVNKYPVPEALSTTLKQRKGYHEKWDMDKTLTMNRFYARYPQFKKFPLPDKEFSWLWYYAMQQIGDDDAAAQATAFKQKLIQRNNASKLIAQFIPTIHTQLQLNEIAQAGLSNQLAFLDETGEFHEKIRLYFYPKIFAEVPVNSENWKKFEAEIFKNQTTNESLQTYLSLIVFSLLFGGFGWVNFRKSINKL</sequence>
<feature type="transmembrane region" description="Helical" evidence="1">
    <location>
        <begin position="168"/>
        <end position="197"/>
    </location>
</feature>